<evidence type="ECO:0000256" key="1">
    <source>
        <dbReference type="SAM" id="MobiDB-lite"/>
    </source>
</evidence>
<organism evidence="3 4">
    <name type="scientific">Aspergillus cristatus</name>
    <name type="common">Chinese Fuzhuan brick tea-fermentation fungus</name>
    <name type="synonym">Eurotium cristatum</name>
    <dbReference type="NCBI Taxonomy" id="573508"/>
    <lineage>
        <taxon>Eukaryota</taxon>
        <taxon>Fungi</taxon>
        <taxon>Dikarya</taxon>
        <taxon>Ascomycota</taxon>
        <taxon>Pezizomycotina</taxon>
        <taxon>Eurotiomycetes</taxon>
        <taxon>Eurotiomycetidae</taxon>
        <taxon>Eurotiales</taxon>
        <taxon>Aspergillaceae</taxon>
        <taxon>Aspergillus</taxon>
        <taxon>Aspergillus subgen. Aspergillus</taxon>
    </lineage>
</organism>
<dbReference type="InterPro" id="IPR005135">
    <property type="entry name" value="Endo/exonuclease/phosphatase"/>
</dbReference>
<comment type="caution">
    <text evidence="3">The sequence shown here is derived from an EMBL/GenBank/DDBJ whole genome shotgun (WGS) entry which is preliminary data.</text>
</comment>
<dbReference type="InterPro" id="IPR036691">
    <property type="entry name" value="Endo/exonu/phosph_ase_sf"/>
</dbReference>
<name>A0A1E3BJ41_ASPCR</name>
<evidence type="ECO:0000259" key="2">
    <source>
        <dbReference type="Pfam" id="PF03372"/>
    </source>
</evidence>
<dbReference type="Gene3D" id="3.60.10.10">
    <property type="entry name" value="Endonuclease/exonuclease/phosphatase"/>
    <property type="match status" value="1"/>
</dbReference>
<dbReference type="VEuPathDB" id="FungiDB:SI65_04033"/>
<feature type="region of interest" description="Disordered" evidence="1">
    <location>
        <begin position="156"/>
        <end position="178"/>
    </location>
</feature>
<dbReference type="GO" id="GO:0003824">
    <property type="term" value="F:catalytic activity"/>
    <property type="evidence" value="ECO:0007669"/>
    <property type="project" value="InterPro"/>
</dbReference>
<dbReference type="EMBL" id="JXNT01000003">
    <property type="protein sequence ID" value="ODM20980.1"/>
    <property type="molecule type" value="Genomic_DNA"/>
</dbReference>
<reference evidence="3 4" key="1">
    <citation type="journal article" date="2016" name="BMC Genomics">
        <title>Comparative genomic and transcriptomic analyses of the Fuzhuan brick tea-fermentation fungus Aspergillus cristatus.</title>
        <authorList>
            <person name="Ge Y."/>
            <person name="Wang Y."/>
            <person name="Liu Y."/>
            <person name="Tan Y."/>
            <person name="Ren X."/>
            <person name="Zhang X."/>
            <person name="Hyde K.D."/>
            <person name="Liu Y."/>
            <person name="Liu Z."/>
        </authorList>
    </citation>
    <scope>NUCLEOTIDE SEQUENCE [LARGE SCALE GENOMIC DNA]</scope>
    <source>
        <strain evidence="3 4">GZAAS20.1005</strain>
    </source>
</reference>
<dbReference type="Pfam" id="PF03372">
    <property type="entry name" value="Exo_endo_phos"/>
    <property type="match status" value="1"/>
</dbReference>
<dbReference type="Proteomes" id="UP000094569">
    <property type="component" value="Unassembled WGS sequence"/>
</dbReference>
<dbReference type="OrthoDB" id="9975959at2759"/>
<dbReference type="AlphaFoldDB" id="A0A1E3BJ41"/>
<accession>A0A1E3BJ41</accession>
<feature type="domain" description="Endonuclease/exonuclease/phosphatase" evidence="2">
    <location>
        <begin position="65"/>
        <end position="246"/>
    </location>
</feature>
<sequence>MTKRPTSARKEVCADKLAAQLGKTRRKFEIPTLQPWYHFANGTWTSSTPPTTPSTTAPPRISVTTWNIDATAPASEGRMTAALSHLSDLHGSEDLPSIIFLQKCWMRISSKLKLRRGRMGFLWMLLSGVIESSAFAIRISKAWPSPSVDATRLYLHGPGRIPSPSDPTTTTTTTTDLPTPHAAILAGDLNANSPEDQPLPAQNNLQDAFLAPVHEREQFGCSRMDKVLFCGGVEVESLRRIGEGVEAWVEYLQWSDDEEDEETGENVSVTDHLGLEAVFRLV</sequence>
<evidence type="ECO:0000313" key="4">
    <source>
        <dbReference type="Proteomes" id="UP000094569"/>
    </source>
</evidence>
<dbReference type="SUPFAM" id="SSF56219">
    <property type="entry name" value="DNase I-like"/>
    <property type="match status" value="1"/>
</dbReference>
<protein>
    <recommendedName>
        <fullName evidence="2">Endonuclease/exonuclease/phosphatase domain-containing protein</fullName>
    </recommendedName>
</protein>
<keyword evidence="4" id="KW-1185">Reference proteome</keyword>
<proteinExistence type="predicted"/>
<feature type="compositionally biased region" description="Low complexity" evidence="1">
    <location>
        <begin position="162"/>
        <end position="178"/>
    </location>
</feature>
<gene>
    <name evidence="3" type="ORF">SI65_04033</name>
</gene>
<evidence type="ECO:0000313" key="3">
    <source>
        <dbReference type="EMBL" id="ODM20980.1"/>
    </source>
</evidence>